<dbReference type="EMBL" id="CAJNOM010000194">
    <property type="protein sequence ID" value="CAF1209205.1"/>
    <property type="molecule type" value="Genomic_DNA"/>
</dbReference>
<reference evidence="3" key="1">
    <citation type="submission" date="2021-02" db="EMBL/GenBank/DDBJ databases">
        <authorList>
            <person name="Nowell W R."/>
        </authorList>
    </citation>
    <scope>NUCLEOTIDE SEQUENCE</scope>
</reference>
<name>A0A814XC01_9BILA</name>
<keyword evidence="4" id="KW-1185">Reference proteome</keyword>
<dbReference type="EMBL" id="CAJNOM010000051">
    <property type="protein sequence ID" value="CAF0925271.1"/>
    <property type="molecule type" value="Genomic_DNA"/>
</dbReference>
<comment type="caution">
    <text evidence="3">The sequence shown here is derived from an EMBL/GenBank/DDBJ whole genome shotgun (WGS) entry which is preliminary data.</text>
</comment>
<evidence type="ECO:0000313" key="4">
    <source>
        <dbReference type="Proteomes" id="UP000663832"/>
    </source>
</evidence>
<dbReference type="Proteomes" id="UP000663877">
    <property type="component" value="Unassembled WGS sequence"/>
</dbReference>
<sequence>MSTTRTTTMSTTRSTVFSGVTTSTTAAPSGSCCATVNCTSNADCCQRSLVECQCFRHSQTDTYGLCINPNATPACANNCPVQGRCKLDSDCCKCQCAAVTFTDSSGNKITRKQCVQR</sequence>
<dbReference type="EMBL" id="CAJNOI010000130">
    <property type="protein sequence ID" value="CAF1106516.1"/>
    <property type="molecule type" value="Genomic_DNA"/>
</dbReference>
<evidence type="ECO:0000313" key="3">
    <source>
        <dbReference type="EMBL" id="CAF1209205.1"/>
    </source>
</evidence>
<proteinExistence type="predicted"/>
<evidence type="ECO:0000313" key="1">
    <source>
        <dbReference type="EMBL" id="CAF0925271.1"/>
    </source>
</evidence>
<protein>
    <submittedName>
        <fullName evidence="3">Uncharacterized protein</fullName>
    </submittedName>
</protein>
<dbReference type="Proteomes" id="UP000663832">
    <property type="component" value="Unassembled WGS sequence"/>
</dbReference>
<dbReference type="AlphaFoldDB" id="A0A814XC01"/>
<organism evidence="3 4">
    <name type="scientific">Adineta steineri</name>
    <dbReference type="NCBI Taxonomy" id="433720"/>
    <lineage>
        <taxon>Eukaryota</taxon>
        <taxon>Metazoa</taxon>
        <taxon>Spiralia</taxon>
        <taxon>Gnathifera</taxon>
        <taxon>Rotifera</taxon>
        <taxon>Eurotatoria</taxon>
        <taxon>Bdelloidea</taxon>
        <taxon>Adinetida</taxon>
        <taxon>Adinetidae</taxon>
        <taxon>Adineta</taxon>
    </lineage>
</organism>
<accession>A0A814XC01</accession>
<gene>
    <name evidence="2" type="ORF">BJG266_LOCUS21652</name>
    <name evidence="1" type="ORF">QVE165_LOCUS10778</name>
    <name evidence="3" type="ORF">QVE165_LOCUS26265</name>
</gene>
<evidence type="ECO:0000313" key="2">
    <source>
        <dbReference type="EMBL" id="CAF1106516.1"/>
    </source>
</evidence>